<feature type="compositionally biased region" description="Polar residues" evidence="1">
    <location>
        <begin position="40"/>
        <end position="57"/>
    </location>
</feature>
<evidence type="ECO:0000313" key="2">
    <source>
        <dbReference type="EMBL" id="ACR11312.1"/>
    </source>
</evidence>
<dbReference type="InterPro" id="IPR005186">
    <property type="entry name" value="FlaG"/>
</dbReference>
<reference evidence="2 3" key="1">
    <citation type="journal article" date="2009" name="PLoS ONE">
        <title>The complete genome of Teredinibacter turnerae T7901: an intracellular endosymbiont of marine wood-boring bivalves (shipworms).</title>
        <authorList>
            <person name="Yang J.C."/>
            <person name="Madupu R."/>
            <person name="Durkin A.S."/>
            <person name="Ekborg N.A."/>
            <person name="Pedamallu C.S."/>
            <person name="Hostetler J.B."/>
            <person name="Radune D."/>
            <person name="Toms B.S."/>
            <person name="Henrissat B."/>
            <person name="Coutinho P.M."/>
            <person name="Schwarz S."/>
            <person name="Field L."/>
            <person name="Trindade-Silva A.E."/>
            <person name="Soares C.A.G."/>
            <person name="Elshahawi S."/>
            <person name="Hanora A."/>
            <person name="Schmidt E.W."/>
            <person name="Haygood M.G."/>
            <person name="Posfai J."/>
            <person name="Benner J."/>
            <person name="Madinger C."/>
            <person name="Nove J."/>
            <person name="Anton B."/>
            <person name="Chaudhary K."/>
            <person name="Foster J."/>
            <person name="Holman A."/>
            <person name="Kumar S."/>
            <person name="Lessard P.A."/>
            <person name="Luyten Y.A."/>
            <person name="Slatko B."/>
            <person name="Wood N."/>
            <person name="Wu B."/>
            <person name="Teplitski M."/>
            <person name="Mougous J.D."/>
            <person name="Ward N."/>
            <person name="Eisen J.A."/>
            <person name="Badger J.H."/>
            <person name="Distel D.L."/>
        </authorList>
    </citation>
    <scope>NUCLEOTIDE SEQUENCE [LARGE SCALE GENOMIC DNA]</scope>
    <source>
        <strain evidence="3">ATCC 39867 / T7901</strain>
    </source>
</reference>
<sequence length="135" mass="14611">MIEVRSSAPASQLGAVSASSKGAVEARTTGGNKLPVSADKVQQSQDVDETSSAQSQAAKEPEVDLNKMVASINDYVQTIHRDLQFTVDEDLERTVIKVVDGDSGELIRQIPEEVFLELARKLKEDGELRLMNALG</sequence>
<gene>
    <name evidence="2" type="primary">flaG</name>
    <name evidence="2" type="ordered locus">TERTU_1315</name>
</gene>
<feature type="region of interest" description="Disordered" evidence="1">
    <location>
        <begin position="1"/>
        <end position="63"/>
    </location>
</feature>
<dbReference type="PANTHER" id="PTHR37166:SF1">
    <property type="entry name" value="PROTEIN FLAG"/>
    <property type="match status" value="1"/>
</dbReference>
<dbReference type="Pfam" id="PF03646">
    <property type="entry name" value="FlaG"/>
    <property type="match status" value="1"/>
</dbReference>
<dbReference type="EMBL" id="CP001614">
    <property type="protein sequence ID" value="ACR11312.1"/>
    <property type="molecule type" value="Genomic_DNA"/>
</dbReference>
<evidence type="ECO:0000256" key="1">
    <source>
        <dbReference type="SAM" id="MobiDB-lite"/>
    </source>
</evidence>
<dbReference type="OrthoDB" id="5741693at2"/>
<dbReference type="HOGENOM" id="CLU_120910_4_0_6"/>
<organism evidence="2 3">
    <name type="scientific">Teredinibacter turnerae (strain ATCC 39867 / T7901)</name>
    <dbReference type="NCBI Taxonomy" id="377629"/>
    <lineage>
        <taxon>Bacteria</taxon>
        <taxon>Pseudomonadati</taxon>
        <taxon>Pseudomonadota</taxon>
        <taxon>Gammaproteobacteria</taxon>
        <taxon>Cellvibrionales</taxon>
        <taxon>Cellvibrionaceae</taxon>
        <taxon>Teredinibacter</taxon>
    </lineage>
</organism>
<keyword evidence="3" id="KW-1185">Reference proteome</keyword>
<name>C5BRZ3_TERTT</name>
<dbReference type="InterPro" id="IPR035924">
    <property type="entry name" value="FlaG-like_sf"/>
</dbReference>
<evidence type="ECO:0000313" key="3">
    <source>
        <dbReference type="Proteomes" id="UP000009080"/>
    </source>
</evidence>
<protein>
    <submittedName>
        <fullName evidence="2">FlaG protein</fullName>
    </submittedName>
</protein>
<accession>C5BRZ3</accession>
<dbReference type="SUPFAM" id="SSF160214">
    <property type="entry name" value="FlaG-like"/>
    <property type="match status" value="1"/>
</dbReference>
<dbReference type="KEGG" id="ttu:TERTU_1315"/>
<dbReference type="AlphaFoldDB" id="C5BRZ3"/>
<dbReference type="Gene3D" id="3.30.160.170">
    <property type="entry name" value="FlaG-like"/>
    <property type="match status" value="1"/>
</dbReference>
<proteinExistence type="predicted"/>
<dbReference type="Proteomes" id="UP000009080">
    <property type="component" value="Chromosome"/>
</dbReference>
<dbReference type="STRING" id="377629.TERTU_1315"/>
<dbReference type="eggNOG" id="COG1334">
    <property type="taxonomic scope" value="Bacteria"/>
</dbReference>
<dbReference type="PANTHER" id="PTHR37166">
    <property type="entry name" value="PROTEIN FLAG"/>
    <property type="match status" value="1"/>
</dbReference>
<dbReference type="RefSeq" id="WP_015817424.1">
    <property type="nucleotide sequence ID" value="NC_012997.1"/>
</dbReference>